<keyword evidence="2" id="KW-1185">Reference proteome</keyword>
<proteinExistence type="predicted"/>
<dbReference type="RefSeq" id="WP_176163244.1">
    <property type="nucleotide sequence ID" value="NZ_CP054929.1"/>
</dbReference>
<accession>A0A7H8NAM8</accession>
<reference evidence="1 2" key="1">
    <citation type="submission" date="2020-06" db="EMBL/GenBank/DDBJ databases">
        <title>Genome mining for natural products.</title>
        <authorList>
            <person name="Zhang B."/>
            <person name="Shi J."/>
            <person name="Ge H."/>
        </authorList>
    </citation>
    <scope>NUCLEOTIDE SEQUENCE [LARGE SCALE GENOMIC DNA]</scope>
    <source>
        <strain evidence="1 2">NA00687</strain>
    </source>
</reference>
<dbReference type="EMBL" id="CP054929">
    <property type="protein sequence ID" value="QKW51525.1"/>
    <property type="molecule type" value="Genomic_DNA"/>
</dbReference>
<evidence type="ECO:0000313" key="2">
    <source>
        <dbReference type="Proteomes" id="UP000509303"/>
    </source>
</evidence>
<dbReference type="AlphaFoldDB" id="A0A7H8NAM8"/>
<gene>
    <name evidence="1" type="ORF">HUT08_20565</name>
</gene>
<sequence>MLQNGLSGDRRPKTRAAIHEIAPTAALVRVYPERRSVTHIFESDFYRMFIDRRTEKQVAYVIRRDFGKVADWRLAHGFYVPTGTLFLTPEPREIGYVPEDDRSFGLSPARRIATDGGERS</sequence>
<protein>
    <submittedName>
        <fullName evidence="1">Uncharacterized protein</fullName>
    </submittedName>
</protein>
<name>A0A7H8NAM8_9ACTN</name>
<organism evidence="1 2">
    <name type="scientific">Streptomyces buecherae</name>
    <dbReference type="NCBI Taxonomy" id="2763006"/>
    <lineage>
        <taxon>Bacteria</taxon>
        <taxon>Bacillati</taxon>
        <taxon>Actinomycetota</taxon>
        <taxon>Actinomycetes</taxon>
        <taxon>Kitasatosporales</taxon>
        <taxon>Streptomycetaceae</taxon>
        <taxon>Streptomyces</taxon>
    </lineage>
</organism>
<evidence type="ECO:0000313" key="1">
    <source>
        <dbReference type="EMBL" id="QKW51525.1"/>
    </source>
</evidence>
<dbReference type="Proteomes" id="UP000509303">
    <property type="component" value="Chromosome"/>
</dbReference>